<reference evidence="2 3" key="1">
    <citation type="journal article" date="2019" name="Syst. Appl. Microbiol.">
        <title>Polyphasic characterization of two novel Lactobacillus spp. isolated from blown salami packages: Description of Lactobacillus halodurans sp. nov. and Lactobacillus salsicarnum sp. nov.</title>
        <authorList>
            <person name="Schuster J.A."/>
            <person name="Klingl A."/>
            <person name="Vogel R.F."/>
            <person name="Ehrmann M.A."/>
        </authorList>
    </citation>
    <scope>NUCLEOTIDE SEQUENCE [LARGE SCALE GENOMIC DNA]</scope>
    <source>
        <strain evidence="2 3">TMW 1.2118</strain>
    </source>
</reference>
<evidence type="ECO:0000256" key="1">
    <source>
        <dbReference type="SAM" id="MobiDB-lite"/>
    </source>
</evidence>
<accession>A0A5P0ZGK2</accession>
<evidence type="ECO:0000313" key="3">
    <source>
        <dbReference type="Proteomes" id="UP000380386"/>
    </source>
</evidence>
<name>A0A5P0ZGK2_9LACO</name>
<protein>
    <submittedName>
        <fullName evidence="2">Uncharacterized protein</fullName>
    </submittedName>
</protein>
<dbReference type="RefSeq" id="WP_153382574.1">
    <property type="nucleotide sequence ID" value="NZ_VDFM01000003.1"/>
</dbReference>
<dbReference type="Proteomes" id="UP000380386">
    <property type="component" value="Unassembled WGS sequence"/>
</dbReference>
<dbReference type="EMBL" id="VDFM01000003">
    <property type="protein sequence ID" value="MQS52177.1"/>
    <property type="molecule type" value="Genomic_DNA"/>
</dbReference>
<evidence type="ECO:0000313" key="2">
    <source>
        <dbReference type="EMBL" id="MQS52177.1"/>
    </source>
</evidence>
<feature type="region of interest" description="Disordered" evidence="1">
    <location>
        <begin position="55"/>
        <end position="74"/>
    </location>
</feature>
<proteinExistence type="predicted"/>
<sequence>MSLNLDALHSIGLEEVLKNVQFENMRLIKEKAMMQAQLDKDEKLLQILFKHTPDSFPKELRKDDENGTNDKENN</sequence>
<gene>
    <name evidence="2" type="ORF">FHL02_03985</name>
</gene>
<dbReference type="AlphaFoldDB" id="A0A5P0ZGK2"/>
<organism evidence="2 3">
    <name type="scientific">Companilactobacillus mishanensis</name>
    <dbReference type="NCBI Taxonomy" id="2486008"/>
    <lineage>
        <taxon>Bacteria</taxon>
        <taxon>Bacillati</taxon>
        <taxon>Bacillota</taxon>
        <taxon>Bacilli</taxon>
        <taxon>Lactobacillales</taxon>
        <taxon>Lactobacillaceae</taxon>
        <taxon>Companilactobacillus</taxon>
    </lineage>
</organism>
<dbReference type="OrthoDB" id="2298581at2"/>
<comment type="caution">
    <text evidence="2">The sequence shown here is derived from an EMBL/GenBank/DDBJ whole genome shotgun (WGS) entry which is preliminary data.</text>
</comment>